<accession>A0ABQ5H8Q9</accession>
<dbReference type="PANTHER" id="PTHR10277">
    <property type="entry name" value="HOMOCITRATE SYNTHASE-RELATED"/>
    <property type="match status" value="1"/>
</dbReference>
<evidence type="ECO:0000313" key="4">
    <source>
        <dbReference type="Proteomes" id="UP001151760"/>
    </source>
</evidence>
<dbReference type="Proteomes" id="UP001151760">
    <property type="component" value="Unassembled WGS sequence"/>
</dbReference>
<evidence type="ECO:0000313" key="3">
    <source>
        <dbReference type="EMBL" id="GJT84257.1"/>
    </source>
</evidence>
<reference evidence="3" key="1">
    <citation type="journal article" date="2022" name="Int. J. Mol. Sci.">
        <title>Draft Genome of Tanacetum Coccineum: Genomic Comparison of Closely Related Tanacetum-Family Plants.</title>
        <authorList>
            <person name="Yamashiro T."/>
            <person name="Shiraishi A."/>
            <person name="Nakayama K."/>
            <person name="Satake H."/>
        </authorList>
    </citation>
    <scope>NUCLEOTIDE SEQUENCE</scope>
</reference>
<feature type="domain" description="Pyruvate carboxyltransferase" evidence="2">
    <location>
        <begin position="44"/>
        <end position="162"/>
    </location>
</feature>
<dbReference type="PANTHER" id="PTHR10277:SF9">
    <property type="entry name" value="2-ISOPROPYLMALATE SYNTHASE 1, CHLOROPLASTIC-RELATED"/>
    <property type="match status" value="1"/>
</dbReference>
<dbReference type="EMBL" id="BQNB010019340">
    <property type="protein sequence ID" value="GJT84257.1"/>
    <property type="molecule type" value="Genomic_DNA"/>
</dbReference>
<organism evidence="3 4">
    <name type="scientific">Tanacetum coccineum</name>
    <dbReference type="NCBI Taxonomy" id="301880"/>
    <lineage>
        <taxon>Eukaryota</taxon>
        <taxon>Viridiplantae</taxon>
        <taxon>Streptophyta</taxon>
        <taxon>Embryophyta</taxon>
        <taxon>Tracheophyta</taxon>
        <taxon>Spermatophyta</taxon>
        <taxon>Magnoliopsida</taxon>
        <taxon>eudicotyledons</taxon>
        <taxon>Gunneridae</taxon>
        <taxon>Pentapetalae</taxon>
        <taxon>asterids</taxon>
        <taxon>campanulids</taxon>
        <taxon>Asterales</taxon>
        <taxon>Asteraceae</taxon>
        <taxon>Asteroideae</taxon>
        <taxon>Anthemideae</taxon>
        <taxon>Anthemidinae</taxon>
        <taxon>Tanacetum</taxon>
    </lineage>
</organism>
<keyword evidence="1" id="KW-1133">Transmembrane helix</keyword>
<evidence type="ECO:0000256" key="1">
    <source>
        <dbReference type="SAM" id="Phobius"/>
    </source>
</evidence>
<name>A0ABQ5H8Q9_9ASTR</name>
<evidence type="ECO:0000259" key="2">
    <source>
        <dbReference type="Pfam" id="PF00682"/>
    </source>
</evidence>
<dbReference type="Gene3D" id="3.20.20.70">
    <property type="entry name" value="Aldolase class I"/>
    <property type="match status" value="1"/>
</dbReference>
<keyword evidence="1" id="KW-0472">Membrane</keyword>
<dbReference type="Pfam" id="PF00682">
    <property type="entry name" value="HMGL-like"/>
    <property type="match status" value="1"/>
</dbReference>
<comment type="caution">
    <text evidence="3">The sequence shown here is derived from an EMBL/GenBank/DDBJ whole genome shotgun (WGS) entry which is preliminary data.</text>
</comment>
<keyword evidence="1" id="KW-0812">Transmembrane</keyword>
<dbReference type="InterPro" id="IPR013785">
    <property type="entry name" value="Aldolase_TIM"/>
</dbReference>
<reference evidence="3" key="2">
    <citation type="submission" date="2022-01" db="EMBL/GenBank/DDBJ databases">
        <authorList>
            <person name="Yamashiro T."/>
            <person name="Shiraishi A."/>
            <person name="Satake H."/>
            <person name="Nakayama K."/>
        </authorList>
    </citation>
    <scope>NUCLEOTIDE SEQUENCE</scope>
</reference>
<dbReference type="SUPFAM" id="SSF51569">
    <property type="entry name" value="Aldolase"/>
    <property type="match status" value="1"/>
</dbReference>
<keyword evidence="4" id="KW-1185">Reference proteome</keyword>
<sequence length="210" mass="23535">MRDEFSLMRGGVSLTGISLSMLTVLGSSSVTVRNKLKKEKWRDRVPAASESDLRTIQLIAHEIGNTASEDVGGHVPVICCLARCTKKDIDLAWEAVKHAKFPRILTFIATSEIHMKYKLNMSKDEVLNKARSMVAYAKNLCCNDIEFGAEDASRSDREFLLDRILTRRLMLSVTPPSKFSLPTPYCSMFDTVNLKLNGISFHSYFVILLG</sequence>
<dbReference type="InterPro" id="IPR000891">
    <property type="entry name" value="PYR_CT"/>
</dbReference>
<proteinExistence type="predicted"/>
<feature type="transmembrane region" description="Helical" evidence="1">
    <location>
        <begin position="12"/>
        <end position="32"/>
    </location>
</feature>
<gene>
    <name evidence="3" type="ORF">Tco_1058599</name>
</gene>
<dbReference type="InterPro" id="IPR050073">
    <property type="entry name" value="2-IPM_HCS-like"/>
</dbReference>
<protein>
    <submittedName>
        <fullName evidence="3">2-isopropylmalate synthase A-like protein</fullName>
    </submittedName>
</protein>